<comment type="caution">
    <text evidence="2">The sequence shown here is derived from an EMBL/GenBank/DDBJ whole genome shotgun (WGS) entry which is preliminary data.</text>
</comment>
<dbReference type="Proteomes" id="UP000823928">
    <property type="component" value="Unassembled WGS sequence"/>
</dbReference>
<feature type="signal peptide" evidence="1">
    <location>
        <begin position="1"/>
        <end position="21"/>
    </location>
</feature>
<evidence type="ECO:0000313" key="2">
    <source>
        <dbReference type="EMBL" id="HIS37591.1"/>
    </source>
</evidence>
<name>A0A9D1F1E0_9BACT</name>
<sequence>MKKLVFSILYVSLSFALTAVAAPQENGFSGKFVKKFRNCEVYSEPFTFNMYGTVFHDFKQIQGWNGSYCGYKQVTGTANGQLIVTCNFSRDNVDTLYKALLLKPDKLGKDNPTEKIWHKYMHNPSICKFVRSEYYTKGFQVDEKYLPDF</sequence>
<organism evidence="2 3">
    <name type="scientific">Candidatus Scatousia excrementigallinarum</name>
    <dbReference type="NCBI Taxonomy" id="2840935"/>
    <lineage>
        <taxon>Bacteria</taxon>
        <taxon>Candidatus Scatousia</taxon>
    </lineage>
</organism>
<feature type="chain" id="PRO_5038650090" evidence="1">
    <location>
        <begin position="22"/>
        <end position="149"/>
    </location>
</feature>
<evidence type="ECO:0000256" key="1">
    <source>
        <dbReference type="SAM" id="SignalP"/>
    </source>
</evidence>
<reference evidence="2" key="1">
    <citation type="submission" date="2020-10" db="EMBL/GenBank/DDBJ databases">
        <authorList>
            <person name="Gilroy R."/>
        </authorList>
    </citation>
    <scope>NUCLEOTIDE SEQUENCE</scope>
    <source>
        <strain evidence="2">6276</strain>
    </source>
</reference>
<proteinExistence type="predicted"/>
<protein>
    <submittedName>
        <fullName evidence="2">Uncharacterized protein</fullName>
    </submittedName>
</protein>
<accession>A0A9D1F1E0</accession>
<dbReference type="AlphaFoldDB" id="A0A9D1F1E0"/>
<gene>
    <name evidence="2" type="ORF">IAC10_13375</name>
</gene>
<keyword evidence="1" id="KW-0732">Signal</keyword>
<dbReference type="EMBL" id="DVIU01000275">
    <property type="protein sequence ID" value="HIS37591.1"/>
    <property type="molecule type" value="Genomic_DNA"/>
</dbReference>
<evidence type="ECO:0000313" key="3">
    <source>
        <dbReference type="Proteomes" id="UP000823928"/>
    </source>
</evidence>
<reference evidence="2" key="2">
    <citation type="journal article" date="2021" name="PeerJ">
        <title>Extensive microbial diversity within the chicken gut microbiome revealed by metagenomics and culture.</title>
        <authorList>
            <person name="Gilroy R."/>
            <person name="Ravi A."/>
            <person name="Getino M."/>
            <person name="Pursley I."/>
            <person name="Horton D.L."/>
            <person name="Alikhan N.F."/>
            <person name="Baker D."/>
            <person name="Gharbi K."/>
            <person name="Hall N."/>
            <person name="Watson M."/>
            <person name="Adriaenssens E.M."/>
            <person name="Foster-Nyarko E."/>
            <person name="Jarju S."/>
            <person name="Secka A."/>
            <person name="Antonio M."/>
            <person name="Oren A."/>
            <person name="Chaudhuri R.R."/>
            <person name="La Ragione R."/>
            <person name="Hildebrand F."/>
            <person name="Pallen M.J."/>
        </authorList>
    </citation>
    <scope>NUCLEOTIDE SEQUENCE</scope>
    <source>
        <strain evidence="2">6276</strain>
    </source>
</reference>